<dbReference type="SUPFAM" id="SSF143011">
    <property type="entry name" value="RelE-like"/>
    <property type="match status" value="1"/>
</dbReference>
<comment type="caution">
    <text evidence="2">The sequence shown here is derived from an EMBL/GenBank/DDBJ whole genome shotgun (WGS) entry which is preliminary data.</text>
</comment>
<evidence type="ECO:0000313" key="2">
    <source>
        <dbReference type="EMBL" id="OGL52135.1"/>
    </source>
</evidence>
<dbReference type="EMBL" id="MGDI01000033">
    <property type="protein sequence ID" value="OGL52135.1"/>
    <property type="molecule type" value="Genomic_DNA"/>
</dbReference>
<accession>A0A1F7SEE1</accession>
<dbReference type="AlphaFoldDB" id="A0A1F7SEE1"/>
<dbReference type="Gene3D" id="3.30.2310.20">
    <property type="entry name" value="RelE-like"/>
    <property type="match status" value="1"/>
</dbReference>
<dbReference type="Pfam" id="PF24732">
    <property type="entry name" value="ParE_like"/>
    <property type="match status" value="1"/>
</dbReference>
<dbReference type="STRING" id="1817883.A3G31_06870"/>
<protein>
    <recommendedName>
        <fullName evidence="1">ParE-like toxin domain-containing protein</fullName>
    </recommendedName>
</protein>
<gene>
    <name evidence="2" type="ORF">A3G31_06870</name>
</gene>
<evidence type="ECO:0000259" key="1">
    <source>
        <dbReference type="Pfam" id="PF24732"/>
    </source>
</evidence>
<dbReference type="InterPro" id="IPR035093">
    <property type="entry name" value="RelE/ParE_toxin_dom_sf"/>
</dbReference>
<dbReference type="InterPro" id="IPR056925">
    <property type="entry name" value="ParE-like"/>
</dbReference>
<evidence type="ECO:0000313" key="3">
    <source>
        <dbReference type="Proteomes" id="UP000178082"/>
    </source>
</evidence>
<feature type="domain" description="ParE-like toxin" evidence="1">
    <location>
        <begin position="20"/>
        <end position="84"/>
    </location>
</feature>
<sequence length="92" mass="11095">MNSKTSDEFWKHYANLPVEIKKQARQAFHRFVNNPYHPGLHFKRIHSTRPIFSVRISRNYRAVGITHDNEIVWFWIGSHNEYDKLIKTMRNA</sequence>
<reference evidence="2 3" key="1">
    <citation type="journal article" date="2016" name="Nat. Commun.">
        <title>Thousands of microbial genomes shed light on interconnected biogeochemical processes in an aquifer system.</title>
        <authorList>
            <person name="Anantharaman K."/>
            <person name="Brown C.T."/>
            <person name="Hug L.A."/>
            <person name="Sharon I."/>
            <person name="Castelle C.J."/>
            <person name="Probst A.J."/>
            <person name="Thomas B.C."/>
            <person name="Singh A."/>
            <person name="Wilkins M.J."/>
            <person name="Karaoz U."/>
            <person name="Brodie E.L."/>
            <person name="Williams K.H."/>
            <person name="Hubbard S.S."/>
            <person name="Banfield J.F."/>
        </authorList>
    </citation>
    <scope>NUCLEOTIDE SEQUENCE [LARGE SCALE GENOMIC DNA]</scope>
</reference>
<proteinExistence type="predicted"/>
<name>A0A1F7SEE1_9BACT</name>
<dbReference type="Proteomes" id="UP000178082">
    <property type="component" value="Unassembled WGS sequence"/>
</dbReference>
<organism evidence="2 3">
    <name type="scientific">Candidatus Schekmanbacteria bacterium RIFCSPLOWO2_12_FULL_38_15</name>
    <dbReference type="NCBI Taxonomy" id="1817883"/>
    <lineage>
        <taxon>Bacteria</taxon>
        <taxon>Candidatus Schekmaniibacteriota</taxon>
    </lineage>
</organism>